<organism evidence="11 12">
    <name type="scientific">Amanita thiersii Skay4041</name>
    <dbReference type="NCBI Taxonomy" id="703135"/>
    <lineage>
        <taxon>Eukaryota</taxon>
        <taxon>Fungi</taxon>
        <taxon>Dikarya</taxon>
        <taxon>Basidiomycota</taxon>
        <taxon>Agaricomycotina</taxon>
        <taxon>Agaricomycetes</taxon>
        <taxon>Agaricomycetidae</taxon>
        <taxon>Agaricales</taxon>
        <taxon>Pluteineae</taxon>
        <taxon>Amanitaceae</taxon>
        <taxon>Amanita</taxon>
    </lineage>
</organism>
<keyword evidence="12" id="KW-1185">Reference proteome</keyword>
<evidence type="ECO:0000256" key="1">
    <source>
        <dbReference type="ARBA" id="ARBA00000822"/>
    </source>
</evidence>
<dbReference type="PROSITE" id="PS51910">
    <property type="entry name" value="GH18_2"/>
    <property type="match status" value="1"/>
</dbReference>
<evidence type="ECO:0000256" key="3">
    <source>
        <dbReference type="ARBA" id="ARBA00023024"/>
    </source>
</evidence>
<keyword evidence="3" id="KW-0146">Chitin degradation</keyword>
<comment type="similarity">
    <text evidence="8">Belongs to the glycosyl hydrolase 18 family.</text>
</comment>
<evidence type="ECO:0000256" key="8">
    <source>
        <dbReference type="RuleBase" id="RU004453"/>
    </source>
</evidence>
<dbReference type="InterPro" id="IPR001223">
    <property type="entry name" value="Glyco_hydro18_cat"/>
</dbReference>
<accession>A0A2A9NV23</accession>
<dbReference type="GO" id="GO:0000272">
    <property type="term" value="P:polysaccharide catabolic process"/>
    <property type="evidence" value="ECO:0007669"/>
    <property type="project" value="UniProtKB-KW"/>
</dbReference>
<reference evidence="11 12" key="1">
    <citation type="submission" date="2014-02" db="EMBL/GenBank/DDBJ databases">
        <title>Transposable element dynamics among asymbiotic and ectomycorrhizal Amanita fungi.</title>
        <authorList>
            <consortium name="DOE Joint Genome Institute"/>
            <person name="Hess J."/>
            <person name="Skrede I."/>
            <person name="Wolfe B."/>
            <person name="LaButti K."/>
            <person name="Ohm R.A."/>
            <person name="Grigoriev I.V."/>
            <person name="Pringle A."/>
        </authorList>
    </citation>
    <scope>NUCLEOTIDE SEQUENCE [LARGE SCALE GENOMIC DNA]</scope>
    <source>
        <strain evidence="11 12">SKay4041</strain>
    </source>
</reference>
<sequence length="320" mass="34321">MLSKVLLGLACCTWLQQIVACPVCPQSNESNPSASTLQPPYFLIYGDKFVSGQSGPPPASQLQGYNVYALSFLLTSGAADKAMEWQQLSDSQRTTIKQEYAAAGIKLIVALFGSTDTPTSSGSDPVATAQKMAAWVKKYNVDGVDVDYEDFNAFNAGDGKAEAWVANFTRALRAELPAGTYILTHAPVAPWFSPNKFGGGGYLKIDSTVGNMIDWYNIQFYNQGVNEYTTCDGLLNNSTSTWPGSALLQIGNSGVPLSKLVVGKPGTTADANNGYMPTSTLASCLQKAKEQTGWNAGAMVWQYPNAGSQWIKEVRSLAFP</sequence>
<evidence type="ECO:0000313" key="12">
    <source>
        <dbReference type="Proteomes" id="UP000242287"/>
    </source>
</evidence>
<feature type="domain" description="GH18" evidence="10">
    <location>
        <begin position="40"/>
        <end position="320"/>
    </location>
</feature>
<dbReference type="InterPro" id="IPR017853">
    <property type="entry name" value="GH"/>
</dbReference>
<proteinExistence type="inferred from homology"/>
<feature type="signal peptide" evidence="9">
    <location>
        <begin position="1"/>
        <end position="20"/>
    </location>
</feature>
<dbReference type="Pfam" id="PF00704">
    <property type="entry name" value="Glyco_hydro_18"/>
    <property type="match status" value="1"/>
</dbReference>
<gene>
    <name evidence="11" type="ORF">AMATHDRAFT_2893</name>
</gene>
<keyword evidence="6" id="KW-0624">Polysaccharide degradation</keyword>
<dbReference type="AlphaFoldDB" id="A0A2A9NV23"/>
<dbReference type="PROSITE" id="PS01095">
    <property type="entry name" value="GH18_1"/>
    <property type="match status" value="1"/>
</dbReference>
<dbReference type="Gene3D" id="3.20.20.80">
    <property type="entry name" value="Glycosidases"/>
    <property type="match status" value="1"/>
</dbReference>
<evidence type="ECO:0000313" key="11">
    <source>
        <dbReference type="EMBL" id="PFH51616.1"/>
    </source>
</evidence>
<protein>
    <submittedName>
        <fullName evidence="11">Glycoside hydrolase family 18 protein</fullName>
    </submittedName>
</protein>
<name>A0A2A9NV23_9AGAR</name>
<dbReference type="OrthoDB" id="3012298at2759"/>
<evidence type="ECO:0000256" key="5">
    <source>
        <dbReference type="ARBA" id="ARBA00023295"/>
    </source>
</evidence>
<evidence type="ECO:0000256" key="7">
    <source>
        <dbReference type="RuleBase" id="RU000489"/>
    </source>
</evidence>
<evidence type="ECO:0000259" key="10">
    <source>
        <dbReference type="PROSITE" id="PS51910"/>
    </source>
</evidence>
<dbReference type="CDD" id="cd00598">
    <property type="entry name" value="GH18_chitinase-like"/>
    <property type="match status" value="1"/>
</dbReference>
<dbReference type="GO" id="GO:0006032">
    <property type="term" value="P:chitin catabolic process"/>
    <property type="evidence" value="ECO:0007669"/>
    <property type="project" value="UniProtKB-KW"/>
</dbReference>
<keyword evidence="2 7" id="KW-0378">Hydrolase</keyword>
<dbReference type="EMBL" id="KZ301986">
    <property type="protein sequence ID" value="PFH51616.1"/>
    <property type="molecule type" value="Genomic_DNA"/>
</dbReference>
<dbReference type="InterPro" id="IPR001579">
    <property type="entry name" value="Glyco_hydro_18_chit_AS"/>
</dbReference>
<evidence type="ECO:0000256" key="4">
    <source>
        <dbReference type="ARBA" id="ARBA00023277"/>
    </source>
</evidence>
<evidence type="ECO:0000256" key="2">
    <source>
        <dbReference type="ARBA" id="ARBA00022801"/>
    </source>
</evidence>
<feature type="chain" id="PRO_5012608790" evidence="9">
    <location>
        <begin position="21"/>
        <end position="320"/>
    </location>
</feature>
<dbReference type="SUPFAM" id="SSF51445">
    <property type="entry name" value="(Trans)glycosidases"/>
    <property type="match status" value="1"/>
</dbReference>
<dbReference type="Proteomes" id="UP000242287">
    <property type="component" value="Unassembled WGS sequence"/>
</dbReference>
<comment type="catalytic activity">
    <reaction evidence="1">
        <text>Random endo-hydrolysis of N-acetyl-beta-D-glucosaminide (1-&gt;4)-beta-linkages in chitin and chitodextrins.</text>
        <dbReference type="EC" id="3.2.1.14"/>
    </reaction>
</comment>
<keyword evidence="5 7" id="KW-0326">Glycosidase</keyword>
<evidence type="ECO:0000256" key="6">
    <source>
        <dbReference type="ARBA" id="ARBA00023326"/>
    </source>
</evidence>
<keyword evidence="4" id="KW-0119">Carbohydrate metabolism</keyword>
<dbReference type="GO" id="GO:0008843">
    <property type="term" value="F:endochitinase activity"/>
    <property type="evidence" value="ECO:0007669"/>
    <property type="project" value="UniProtKB-EC"/>
</dbReference>
<evidence type="ECO:0000256" key="9">
    <source>
        <dbReference type="SAM" id="SignalP"/>
    </source>
</evidence>
<keyword evidence="9" id="KW-0732">Signal</keyword>